<evidence type="ECO:0000259" key="4">
    <source>
        <dbReference type="PROSITE" id="PS50203"/>
    </source>
</evidence>
<dbReference type="InterPro" id="IPR038765">
    <property type="entry name" value="Papain-like_cys_pep_sf"/>
</dbReference>
<dbReference type="AlphaFoldDB" id="E3NM48"/>
<gene>
    <name evidence="5" type="ORF">CRE_04403</name>
</gene>
<reference evidence="5" key="1">
    <citation type="submission" date="2007-07" db="EMBL/GenBank/DDBJ databases">
        <title>PCAP assembly of the Caenorhabditis remanei genome.</title>
        <authorList>
            <consortium name="The Caenorhabditis remanei Sequencing Consortium"/>
            <person name="Wilson R.K."/>
        </authorList>
    </citation>
    <scope>NUCLEOTIDE SEQUENCE [LARGE SCALE GENOMIC DNA]</scope>
    <source>
        <strain evidence="5">PB4641</strain>
    </source>
</reference>
<feature type="active site" evidence="2">
    <location>
        <position position="36"/>
    </location>
</feature>
<dbReference type="PANTHER" id="PTHR10183">
    <property type="entry name" value="CALPAIN"/>
    <property type="match status" value="1"/>
</dbReference>
<proteinExistence type="inferred from homology"/>
<evidence type="ECO:0000256" key="2">
    <source>
        <dbReference type="PIRSR" id="PIRSR622684-1"/>
    </source>
</evidence>
<accession>E3NM48</accession>
<dbReference type="Pfam" id="PF00648">
    <property type="entry name" value="Peptidase_C2"/>
    <property type="match status" value="1"/>
</dbReference>
<dbReference type="GO" id="GO:0004198">
    <property type="term" value="F:calcium-dependent cysteine-type endopeptidase activity"/>
    <property type="evidence" value="ECO:0007669"/>
    <property type="project" value="InterPro"/>
</dbReference>
<feature type="domain" description="Calpain catalytic" evidence="4">
    <location>
        <begin position="1"/>
        <end position="113"/>
    </location>
</feature>
<evidence type="ECO:0000313" key="6">
    <source>
        <dbReference type="Proteomes" id="UP000008281"/>
    </source>
</evidence>
<comment type="caution">
    <text evidence="3">Lacks conserved residue(s) required for the propagation of feature annotation.</text>
</comment>
<feature type="active site" evidence="2">
    <location>
        <position position="58"/>
    </location>
</feature>
<evidence type="ECO:0000313" key="5">
    <source>
        <dbReference type="EMBL" id="EFP06607.1"/>
    </source>
</evidence>
<dbReference type="InterPro" id="IPR022684">
    <property type="entry name" value="Calpain_cysteine_protease"/>
</dbReference>
<dbReference type="PANTHER" id="PTHR10183:SF382">
    <property type="entry name" value="CALPAIN-15"/>
    <property type="match status" value="1"/>
</dbReference>
<dbReference type="EMBL" id="DS268978">
    <property type="protein sequence ID" value="EFP06607.1"/>
    <property type="molecule type" value="Genomic_DNA"/>
</dbReference>
<evidence type="ECO:0000256" key="1">
    <source>
        <dbReference type="ARBA" id="ARBA00007623"/>
    </source>
</evidence>
<dbReference type="HOGENOM" id="CLU_1827108_0_0_1"/>
<dbReference type="SUPFAM" id="SSF54001">
    <property type="entry name" value="Cysteine proteinases"/>
    <property type="match status" value="1"/>
</dbReference>
<dbReference type="InParanoid" id="E3NM48"/>
<dbReference type="PROSITE" id="PS50203">
    <property type="entry name" value="CALPAIN_CAT"/>
    <property type="match status" value="1"/>
</dbReference>
<name>E3NM48_CAERE</name>
<dbReference type="InterPro" id="IPR001300">
    <property type="entry name" value="Peptidase_C2_calpain_cat"/>
</dbReference>
<sequence>MLWTKLKEYQSCGFLMTLSSPKEHEDISKKGLASNHAYSLLDTCIHEGHRLVLIGATNFTNWKGKWSELPAFNEETTRTWRNFEKKSVERRFSWMEIDDLCERFVRLSVCRYHEDWFELRTGEIQLDLAKIEKYEHQECGR</sequence>
<dbReference type="eggNOG" id="KOG0045">
    <property type="taxonomic scope" value="Eukaryota"/>
</dbReference>
<dbReference type="Proteomes" id="UP000008281">
    <property type="component" value="Unassembled WGS sequence"/>
</dbReference>
<protein>
    <recommendedName>
        <fullName evidence="4">Calpain catalytic domain-containing protein</fullName>
    </recommendedName>
</protein>
<dbReference type="GO" id="GO:0006508">
    <property type="term" value="P:proteolysis"/>
    <property type="evidence" value="ECO:0007669"/>
    <property type="project" value="InterPro"/>
</dbReference>
<evidence type="ECO:0000256" key="3">
    <source>
        <dbReference type="PROSITE-ProRule" id="PRU00239"/>
    </source>
</evidence>
<keyword evidence="6" id="KW-1185">Reference proteome</keyword>
<dbReference type="STRING" id="31234.E3NM48"/>
<dbReference type="Gene3D" id="3.90.70.10">
    <property type="entry name" value="Cysteine proteinases"/>
    <property type="match status" value="1"/>
</dbReference>
<dbReference type="GO" id="GO:0005737">
    <property type="term" value="C:cytoplasm"/>
    <property type="evidence" value="ECO:0007669"/>
    <property type="project" value="TreeGrafter"/>
</dbReference>
<comment type="similarity">
    <text evidence="1">Belongs to the peptidase C2 family.</text>
</comment>
<dbReference type="OrthoDB" id="5907776at2759"/>
<organism evidence="6">
    <name type="scientific">Caenorhabditis remanei</name>
    <name type="common">Caenorhabditis vulgaris</name>
    <dbReference type="NCBI Taxonomy" id="31234"/>
    <lineage>
        <taxon>Eukaryota</taxon>
        <taxon>Metazoa</taxon>
        <taxon>Ecdysozoa</taxon>
        <taxon>Nematoda</taxon>
        <taxon>Chromadorea</taxon>
        <taxon>Rhabditida</taxon>
        <taxon>Rhabditina</taxon>
        <taxon>Rhabditomorpha</taxon>
        <taxon>Rhabditoidea</taxon>
        <taxon>Rhabditidae</taxon>
        <taxon>Peloderinae</taxon>
        <taxon>Caenorhabditis</taxon>
    </lineage>
</organism>